<comment type="caution">
    <text evidence="2">The sequence shown here is derived from an EMBL/GenBank/DDBJ whole genome shotgun (WGS) entry which is preliminary data.</text>
</comment>
<accession>A0A9D9E826</accession>
<dbReference type="AlphaFoldDB" id="A0A9D9E826"/>
<protein>
    <recommendedName>
        <fullName evidence="4">Integral membrane protein</fullName>
    </recommendedName>
</protein>
<proteinExistence type="predicted"/>
<organism evidence="2 3">
    <name type="scientific">Candidatus Gallilactobacillus intestinavium</name>
    <dbReference type="NCBI Taxonomy" id="2840838"/>
    <lineage>
        <taxon>Bacteria</taxon>
        <taxon>Bacillati</taxon>
        <taxon>Bacillota</taxon>
        <taxon>Bacilli</taxon>
        <taxon>Lactobacillales</taxon>
        <taxon>Lactobacillaceae</taxon>
        <taxon>Lactobacillaceae incertae sedis</taxon>
        <taxon>Candidatus Gallilactobacillus</taxon>
    </lineage>
</organism>
<reference evidence="2" key="1">
    <citation type="submission" date="2020-10" db="EMBL/GenBank/DDBJ databases">
        <authorList>
            <person name="Gilroy R."/>
        </authorList>
    </citation>
    <scope>NUCLEOTIDE SEQUENCE</scope>
    <source>
        <strain evidence="2">C6-149</strain>
    </source>
</reference>
<gene>
    <name evidence="2" type="ORF">IAA89_04180</name>
</gene>
<feature type="transmembrane region" description="Helical" evidence="1">
    <location>
        <begin position="240"/>
        <end position="261"/>
    </location>
</feature>
<evidence type="ECO:0000313" key="3">
    <source>
        <dbReference type="Proteomes" id="UP000823614"/>
    </source>
</evidence>
<dbReference type="Proteomes" id="UP000823614">
    <property type="component" value="Unassembled WGS sequence"/>
</dbReference>
<keyword evidence="1" id="KW-0472">Membrane</keyword>
<keyword evidence="1" id="KW-1133">Transmembrane helix</keyword>
<evidence type="ECO:0000256" key="1">
    <source>
        <dbReference type="SAM" id="Phobius"/>
    </source>
</evidence>
<dbReference type="EMBL" id="JADIMP010000066">
    <property type="protein sequence ID" value="MBO8441611.1"/>
    <property type="molecule type" value="Genomic_DNA"/>
</dbReference>
<reference evidence="2" key="2">
    <citation type="journal article" date="2021" name="PeerJ">
        <title>Extensive microbial diversity within the chicken gut microbiome revealed by metagenomics and culture.</title>
        <authorList>
            <person name="Gilroy R."/>
            <person name="Ravi A."/>
            <person name="Getino M."/>
            <person name="Pursley I."/>
            <person name="Horton D.L."/>
            <person name="Alikhan N.F."/>
            <person name="Baker D."/>
            <person name="Gharbi K."/>
            <person name="Hall N."/>
            <person name="Watson M."/>
            <person name="Adriaenssens E.M."/>
            <person name="Foster-Nyarko E."/>
            <person name="Jarju S."/>
            <person name="Secka A."/>
            <person name="Antonio M."/>
            <person name="Oren A."/>
            <person name="Chaudhuri R.R."/>
            <person name="La Ragione R."/>
            <person name="Hildebrand F."/>
            <person name="Pallen M.J."/>
        </authorList>
    </citation>
    <scope>NUCLEOTIDE SEQUENCE</scope>
    <source>
        <strain evidence="2">C6-149</strain>
    </source>
</reference>
<sequence>MTTTFVPYYRMMRIHFWVKSVGLIQFPYRLLSLVTLFLSISASYILLKFIRNAQKRKSQIGLLILTLSMIIICYYSEQSPVIEHIYPNSEQTLLPKSKIPNSEAQLLKDATNKLVNNQNYHNIFDYEVLYGETDYYLRSAFDVNPNKGSFAPKALSICQHISYINQKQSIINPISSGNKLIYMFTLNKRSKVNLPVIAYHNTKVYDNGQLIDKKISNRGTVLVHLNHGYHKLLVCYSPNFMYYIMLFIAIFTWIILLIIYFKQSVINLNI</sequence>
<name>A0A9D9E826_9LACO</name>
<keyword evidence="1" id="KW-0812">Transmembrane</keyword>
<evidence type="ECO:0000313" key="2">
    <source>
        <dbReference type="EMBL" id="MBO8441611.1"/>
    </source>
</evidence>
<feature type="transmembrane region" description="Helical" evidence="1">
    <location>
        <begin position="26"/>
        <end position="47"/>
    </location>
</feature>
<feature type="transmembrane region" description="Helical" evidence="1">
    <location>
        <begin position="59"/>
        <end position="77"/>
    </location>
</feature>
<evidence type="ECO:0008006" key="4">
    <source>
        <dbReference type="Google" id="ProtNLM"/>
    </source>
</evidence>